<sequence>MPAGADGQCLTEVNAARGAAGFGELKQAVEEEKEARLPDESASAEQGEYENWAWKPVCDALAKKFESGTYAYMPVEDAANVNCTAVVDTWKAAYSNFSGLPPPHLGNEKLYKNHDNVSFVAMYNPSADATADCRVVTCTKKTTAGGEKGGEGFLPRAEDAGETIGSALICMTVPDVLPAEGSTAPFSEDQWGQIVTAFEGSASAVSPCVISLAAAIFGLLML</sequence>
<dbReference type="Pfam" id="PF11054">
    <property type="entry name" value="Surface_antigen"/>
    <property type="match status" value="1"/>
</dbReference>
<name>U6LD18_9EIME</name>
<organism evidence="1 2">
    <name type="scientific">Eimeria brunetti</name>
    <dbReference type="NCBI Taxonomy" id="51314"/>
    <lineage>
        <taxon>Eukaryota</taxon>
        <taxon>Sar</taxon>
        <taxon>Alveolata</taxon>
        <taxon>Apicomplexa</taxon>
        <taxon>Conoidasida</taxon>
        <taxon>Coccidia</taxon>
        <taxon>Eucoccidiorida</taxon>
        <taxon>Eimeriorina</taxon>
        <taxon>Eimeriidae</taxon>
        <taxon>Eimeria</taxon>
    </lineage>
</organism>
<reference evidence="1" key="1">
    <citation type="submission" date="2013-10" db="EMBL/GenBank/DDBJ databases">
        <title>Genomic analysis of the causative agents of coccidiosis in chickens.</title>
        <authorList>
            <person name="Reid A.J."/>
            <person name="Blake D."/>
            <person name="Billington K."/>
            <person name="Browne H."/>
            <person name="Dunn M."/>
            <person name="Hung S."/>
            <person name="Kawahara F."/>
            <person name="Miranda-Saavedra D."/>
            <person name="Mourier T."/>
            <person name="Nagra H."/>
            <person name="Otto T.D."/>
            <person name="Rawlings N."/>
            <person name="Sanchez A."/>
            <person name="Sanders M."/>
            <person name="Subramaniam C."/>
            <person name="Tay Y."/>
            <person name="Dear P."/>
            <person name="Doerig C."/>
            <person name="Gruber A."/>
            <person name="Parkinson J."/>
            <person name="Shirley M."/>
            <person name="Wan K.L."/>
            <person name="Berriman M."/>
            <person name="Tomley F."/>
            <person name="Pain A."/>
        </authorList>
    </citation>
    <scope>NUCLEOTIDE SEQUENCE [LARGE SCALE GENOMIC DNA]</scope>
    <source>
        <strain evidence="1">Houghton</strain>
    </source>
</reference>
<dbReference type="Proteomes" id="UP000030750">
    <property type="component" value="Unassembled WGS sequence"/>
</dbReference>
<keyword evidence="2" id="KW-1185">Reference proteome</keyword>
<reference evidence="1" key="2">
    <citation type="submission" date="2013-10" db="EMBL/GenBank/DDBJ databases">
        <authorList>
            <person name="Aslett M."/>
        </authorList>
    </citation>
    <scope>NUCLEOTIDE SEQUENCE [LARGE SCALE GENOMIC DNA]</scope>
    <source>
        <strain evidence="1">Houghton</strain>
    </source>
</reference>
<dbReference type="OrthoDB" id="347399at2759"/>
<dbReference type="VEuPathDB" id="ToxoDB:EBH_0020570"/>
<protein>
    <submittedName>
        <fullName evidence="1">SAG family member</fullName>
    </submittedName>
</protein>
<accession>U6LD18</accession>
<dbReference type="InterPro" id="IPR021288">
    <property type="entry name" value="Surface_antigen"/>
</dbReference>
<proteinExistence type="predicted"/>
<evidence type="ECO:0000313" key="1">
    <source>
        <dbReference type="EMBL" id="CDJ45660.1"/>
    </source>
</evidence>
<evidence type="ECO:0000313" key="2">
    <source>
        <dbReference type="Proteomes" id="UP000030750"/>
    </source>
</evidence>
<dbReference type="AlphaFoldDB" id="U6LD18"/>
<dbReference type="EMBL" id="HG710174">
    <property type="protein sequence ID" value="CDJ45660.1"/>
    <property type="molecule type" value="Genomic_DNA"/>
</dbReference>
<gene>
    <name evidence="1" type="ORF">EBH_0020570</name>
</gene>